<name>A0ABC8JM81_ERUVS</name>
<keyword evidence="3" id="KW-1185">Reference proteome</keyword>
<protein>
    <recommendedName>
        <fullName evidence="1">Factor of DNA methylation 1-5/IDN2 domain-containing protein</fullName>
    </recommendedName>
</protein>
<dbReference type="EMBL" id="CAKOAT010117043">
    <property type="protein sequence ID" value="CAH8331271.1"/>
    <property type="molecule type" value="Genomic_DNA"/>
</dbReference>
<dbReference type="Pfam" id="PF03469">
    <property type="entry name" value="XH"/>
    <property type="match status" value="1"/>
</dbReference>
<evidence type="ECO:0000259" key="1">
    <source>
        <dbReference type="Pfam" id="PF03469"/>
    </source>
</evidence>
<organism evidence="2 3">
    <name type="scientific">Eruca vesicaria subsp. sativa</name>
    <name type="common">Garden rocket</name>
    <name type="synonym">Eruca sativa</name>
    <dbReference type="NCBI Taxonomy" id="29727"/>
    <lineage>
        <taxon>Eukaryota</taxon>
        <taxon>Viridiplantae</taxon>
        <taxon>Streptophyta</taxon>
        <taxon>Embryophyta</taxon>
        <taxon>Tracheophyta</taxon>
        <taxon>Spermatophyta</taxon>
        <taxon>Magnoliopsida</taxon>
        <taxon>eudicotyledons</taxon>
        <taxon>Gunneridae</taxon>
        <taxon>Pentapetalae</taxon>
        <taxon>rosids</taxon>
        <taxon>malvids</taxon>
        <taxon>Brassicales</taxon>
        <taxon>Brassicaceae</taxon>
        <taxon>Brassiceae</taxon>
        <taxon>Eruca</taxon>
    </lineage>
</organism>
<dbReference type="Proteomes" id="UP001642260">
    <property type="component" value="Unassembled WGS sequence"/>
</dbReference>
<reference evidence="2 3" key="1">
    <citation type="submission" date="2022-03" db="EMBL/GenBank/DDBJ databases">
        <authorList>
            <person name="Macdonald S."/>
            <person name="Ahmed S."/>
            <person name="Newling K."/>
        </authorList>
    </citation>
    <scope>NUCLEOTIDE SEQUENCE [LARGE SCALE GENOMIC DNA]</scope>
</reference>
<dbReference type="AlphaFoldDB" id="A0ABC8JM81"/>
<gene>
    <name evidence="2" type="ORF">ERUC_LOCUS12323</name>
</gene>
<accession>A0ABC8JM81</accession>
<evidence type="ECO:0000313" key="3">
    <source>
        <dbReference type="Proteomes" id="UP001642260"/>
    </source>
</evidence>
<dbReference type="InterPro" id="IPR005379">
    <property type="entry name" value="FDM1-5/IDN2_XH"/>
</dbReference>
<sequence length="191" mass="22445">MEDQELVNEVEKRVIIEDDVEETRAHLIALEDKLDQELEKLLLASCTLLKIYPLLDDNYKGIERSMGRMDVQNFYQGCLRNKETEEETEEETMARANQLRNLWIEKMIAAHEEEGVDVPFKPYNVNDLEAVKDTFGDDLYRTIRKAFREIRVAVKTGVEYKPWNSGEGRETTLNELLDALPEVARLRRRRR</sequence>
<proteinExistence type="predicted"/>
<feature type="domain" description="Factor of DNA methylation 1-5/IDN2" evidence="1">
    <location>
        <begin position="64"/>
        <end position="185"/>
    </location>
</feature>
<comment type="caution">
    <text evidence="2">The sequence shown here is derived from an EMBL/GenBank/DDBJ whole genome shotgun (WGS) entry which is preliminary data.</text>
</comment>
<evidence type="ECO:0000313" key="2">
    <source>
        <dbReference type="EMBL" id="CAH8331271.1"/>
    </source>
</evidence>